<reference evidence="2 3" key="1">
    <citation type="submission" date="2018-02" db="EMBL/GenBank/DDBJ databases">
        <title>Jeotgalibacillus proteolyticum sp. nov. a protease producing bacterium isolated from ocean sediments of Laizhou Bay.</title>
        <authorList>
            <person name="Li Y."/>
        </authorList>
    </citation>
    <scope>NUCLEOTIDE SEQUENCE [LARGE SCALE GENOMIC DNA]</scope>
    <source>
        <strain evidence="2 3">22-7</strain>
    </source>
</reference>
<keyword evidence="1" id="KW-0812">Transmembrane</keyword>
<keyword evidence="1" id="KW-1133">Transmembrane helix</keyword>
<evidence type="ECO:0000313" key="3">
    <source>
        <dbReference type="Proteomes" id="UP000239047"/>
    </source>
</evidence>
<dbReference type="RefSeq" id="WP_104058915.1">
    <property type="nucleotide sequence ID" value="NZ_PREZ01000005.1"/>
</dbReference>
<dbReference type="AlphaFoldDB" id="A0A2S5GA92"/>
<feature type="transmembrane region" description="Helical" evidence="1">
    <location>
        <begin position="12"/>
        <end position="29"/>
    </location>
</feature>
<comment type="caution">
    <text evidence="2">The sequence shown here is derived from an EMBL/GenBank/DDBJ whole genome shotgun (WGS) entry which is preliminary data.</text>
</comment>
<name>A0A2S5GA92_9BACL</name>
<proteinExistence type="predicted"/>
<accession>A0A2S5GA92</accession>
<keyword evidence="3" id="KW-1185">Reference proteome</keyword>
<evidence type="ECO:0000313" key="2">
    <source>
        <dbReference type="EMBL" id="PPA69922.1"/>
    </source>
</evidence>
<protein>
    <submittedName>
        <fullName evidence="2">Uncharacterized protein</fullName>
    </submittedName>
</protein>
<sequence>MQTKRLNKEYVKILILMSFLGNLAGLFYMQMFELLRTELHLVISLAAFGAGLMLLNLIIELIMPLKDYYFSHPIRMLGYLVFIVFFVLTIPL</sequence>
<feature type="transmembrane region" description="Helical" evidence="1">
    <location>
        <begin position="41"/>
        <end position="62"/>
    </location>
</feature>
<gene>
    <name evidence="2" type="ORF">C4B60_15470</name>
</gene>
<evidence type="ECO:0000256" key="1">
    <source>
        <dbReference type="SAM" id="Phobius"/>
    </source>
</evidence>
<organism evidence="2 3">
    <name type="scientific">Jeotgalibacillus proteolyticus</name>
    <dbReference type="NCBI Taxonomy" id="2082395"/>
    <lineage>
        <taxon>Bacteria</taxon>
        <taxon>Bacillati</taxon>
        <taxon>Bacillota</taxon>
        <taxon>Bacilli</taxon>
        <taxon>Bacillales</taxon>
        <taxon>Caryophanaceae</taxon>
        <taxon>Jeotgalibacillus</taxon>
    </lineage>
</organism>
<dbReference type="Proteomes" id="UP000239047">
    <property type="component" value="Unassembled WGS sequence"/>
</dbReference>
<keyword evidence="1" id="KW-0472">Membrane</keyword>
<dbReference type="OrthoDB" id="9939572at2"/>
<feature type="transmembrane region" description="Helical" evidence="1">
    <location>
        <begin position="74"/>
        <end position="91"/>
    </location>
</feature>
<dbReference type="EMBL" id="PREZ01000005">
    <property type="protein sequence ID" value="PPA69922.1"/>
    <property type="molecule type" value="Genomic_DNA"/>
</dbReference>